<feature type="transmembrane region" description="Helical" evidence="2">
    <location>
        <begin position="72"/>
        <end position="93"/>
    </location>
</feature>
<proteinExistence type="predicted"/>
<keyword evidence="2" id="KW-0812">Transmembrane</keyword>
<organism evidence="3 4">
    <name type="scientific">Cohnella soli</name>
    <dbReference type="NCBI Taxonomy" id="425005"/>
    <lineage>
        <taxon>Bacteria</taxon>
        <taxon>Bacillati</taxon>
        <taxon>Bacillota</taxon>
        <taxon>Bacilli</taxon>
        <taxon>Bacillales</taxon>
        <taxon>Paenibacillaceae</taxon>
        <taxon>Cohnella</taxon>
    </lineage>
</organism>
<evidence type="ECO:0000256" key="1">
    <source>
        <dbReference type="SAM" id="MobiDB-lite"/>
    </source>
</evidence>
<dbReference type="Proteomes" id="UP001596113">
    <property type="component" value="Unassembled WGS sequence"/>
</dbReference>
<dbReference type="RefSeq" id="WP_378130794.1">
    <property type="nucleotide sequence ID" value="NZ_JBHSMI010000012.1"/>
</dbReference>
<evidence type="ECO:0000313" key="3">
    <source>
        <dbReference type="EMBL" id="MFC5402389.1"/>
    </source>
</evidence>
<evidence type="ECO:0000256" key="2">
    <source>
        <dbReference type="SAM" id="Phobius"/>
    </source>
</evidence>
<reference evidence="4" key="1">
    <citation type="journal article" date="2019" name="Int. J. Syst. Evol. Microbiol.">
        <title>The Global Catalogue of Microorganisms (GCM) 10K type strain sequencing project: providing services to taxonomists for standard genome sequencing and annotation.</title>
        <authorList>
            <consortium name="The Broad Institute Genomics Platform"/>
            <consortium name="The Broad Institute Genome Sequencing Center for Infectious Disease"/>
            <person name="Wu L."/>
            <person name="Ma J."/>
        </authorList>
    </citation>
    <scope>NUCLEOTIDE SEQUENCE [LARGE SCALE GENOMIC DNA]</scope>
    <source>
        <strain evidence="4">CGMCC 1.18575</strain>
    </source>
</reference>
<keyword evidence="4" id="KW-1185">Reference proteome</keyword>
<feature type="transmembrane region" description="Helical" evidence="2">
    <location>
        <begin position="105"/>
        <end position="127"/>
    </location>
</feature>
<sequence length="156" mass="18645">MKNPSRSLKHHYRRSFQESKQIEKDKEKLKKEFTRAQKIITKEKEVKEYYLRNYNHSDLSLLLAKKESKDNLLKFIATFLGIFMGFTFTFMGFKLKSLIDIKNEFLSILGYGLTVLVMFLPIALIYIRKYEKNSFEKEIIKVCIKELEKTQQLRTT</sequence>
<evidence type="ECO:0000313" key="4">
    <source>
        <dbReference type="Proteomes" id="UP001596113"/>
    </source>
</evidence>
<name>A0ABW0HMV4_9BACL</name>
<keyword evidence="2" id="KW-1133">Transmembrane helix</keyword>
<feature type="compositionally biased region" description="Basic and acidic residues" evidence="1">
    <location>
        <begin position="15"/>
        <end position="24"/>
    </location>
</feature>
<protein>
    <submittedName>
        <fullName evidence="3">Uncharacterized protein</fullName>
    </submittedName>
</protein>
<accession>A0ABW0HMV4</accession>
<keyword evidence="2" id="KW-0472">Membrane</keyword>
<feature type="region of interest" description="Disordered" evidence="1">
    <location>
        <begin position="1"/>
        <end position="24"/>
    </location>
</feature>
<comment type="caution">
    <text evidence="3">The sequence shown here is derived from an EMBL/GenBank/DDBJ whole genome shotgun (WGS) entry which is preliminary data.</text>
</comment>
<gene>
    <name evidence="3" type="ORF">ACFPOF_06530</name>
</gene>
<dbReference type="EMBL" id="JBHSMI010000012">
    <property type="protein sequence ID" value="MFC5402389.1"/>
    <property type="molecule type" value="Genomic_DNA"/>
</dbReference>